<dbReference type="EMBL" id="CP012752">
    <property type="protein sequence ID" value="ALG11950.1"/>
    <property type="molecule type" value="Genomic_DNA"/>
</dbReference>
<dbReference type="InterPro" id="IPR029045">
    <property type="entry name" value="ClpP/crotonase-like_dom_sf"/>
</dbReference>
<organism evidence="3 4">
    <name type="scientific">Kibdelosporangium phytohabitans</name>
    <dbReference type="NCBI Taxonomy" id="860235"/>
    <lineage>
        <taxon>Bacteria</taxon>
        <taxon>Bacillati</taxon>
        <taxon>Actinomycetota</taxon>
        <taxon>Actinomycetes</taxon>
        <taxon>Pseudonocardiales</taxon>
        <taxon>Pseudonocardiaceae</taxon>
        <taxon>Kibdelosporangium</taxon>
    </lineage>
</organism>
<keyword evidence="4" id="KW-1185">Reference proteome</keyword>
<dbReference type="PANTHER" id="PTHR11261">
    <property type="entry name" value="INTERPHOTORECEPTOR RETINOID-BINDING PROTEIN"/>
    <property type="match status" value="1"/>
</dbReference>
<evidence type="ECO:0000313" key="4">
    <source>
        <dbReference type="Proteomes" id="UP000063699"/>
    </source>
</evidence>
<dbReference type="GO" id="GO:0006508">
    <property type="term" value="P:proteolysis"/>
    <property type="evidence" value="ECO:0007669"/>
    <property type="project" value="InterPro"/>
</dbReference>
<dbReference type="STRING" id="860235.AOZ06_38315"/>
<feature type="domain" description="Tail specific protease" evidence="2">
    <location>
        <begin position="210"/>
        <end position="423"/>
    </location>
</feature>
<evidence type="ECO:0000256" key="1">
    <source>
        <dbReference type="SAM" id="SignalP"/>
    </source>
</evidence>
<dbReference type="Gene3D" id="3.90.226.10">
    <property type="entry name" value="2-enoyl-CoA Hydratase, Chain A, domain 1"/>
    <property type="match status" value="1"/>
</dbReference>
<dbReference type="Proteomes" id="UP000063699">
    <property type="component" value="Chromosome"/>
</dbReference>
<dbReference type="PANTHER" id="PTHR11261:SF3">
    <property type="entry name" value="RETINOL-BINDING PROTEIN 3"/>
    <property type="match status" value="1"/>
</dbReference>
<accession>A0A0N9IA63</accession>
<protein>
    <recommendedName>
        <fullName evidence="2">Tail specific protease domain-containing protein</fullName>
    </recommendedName>
</protein>
<dbReference type="CDD" id="cd07563">
    <property type="entry name" value="Peptidase_S41_IRBP"/>
    <property type="match status" value="1"/>
</dbReference>
<evidence type="ECO:0000259" key="2">
    <source>
        <dbReference type="SMART" id="SM00245"/>
    </source>
</evidence>
<evidence type="ECO:0000313" key="3">
    <source>
        <dbReference type="EMBL" id="ALG11950.1"/>
    </source>
</evidence>
<gene>
    <name evidence="3" type="ORF">AOZ06_38315</name>
</gene>
<dbReference type="SUPFAM" id="SSF52096">
    <property type="entry name" value="ClpP/crotonase"/>
    <property type="match status" value="1"/>
</dbReference>
<dbReference type="Gene3D" id="3.30.750.44">
    <property type="match status" value="1"/>
</dbReference>
<dbReference type="Pfam" id="PF03572">
    <property type="entry name" value="Peptidase_S41"/>
    <property type="match status" value="1"/>
</dbReference>
<reference evidence="3 4" key="1">
    <citation type="submission" date="2015-07" db="EMBL/GenBank/DDBJ databases">
        <title>Genome sequencing of Kibdelosporangium phytohabitans.</title>
        <authorList>
            <person name="Qin S."/>
            <person name="Xing K."/>
        </authorList>
    </citation>
    <scope>NUCLEOTIDE SEQUENCE [LARGE SCALE GENOMIC DNA]</scope>
    <source>
        <strain evidence="3 4">KLBMP1111</strain>
    </source>
</reference>
<dbReference type="GO" id="GO:0008236">
    <property type="term" value="F:serine-type peptidase activity"/>
    <property type="evidence" value="ECO:0007669"/>
    <property type="project" value="InterPro"/>
</dbReference>
<dbReference type="Pfam" id="PF14684">
    <property type="entry name" value="Tricorn_C1"/>
    <property type="match status" value="1"/>
</dbReference>
<dbReference type="SMART" id="SM00245">
    <property type="entry name" value="TSPc"/>
    <property type="match status" value="1"/>
</dbReference>
<sequence>MTINATRLIAAGAALCLLTSAVPAWAGSTSRVDGVWLTDGYGLVTEVADGHAQSYEITRISCVKGLDSAQTGPDRFANKDFEFTLRADRRGQRATQQIDSSVGERHLRRLPALPAQCRRPAPTDRLTAFDVFWTTFAENYPFFAAKNVDWLAVRDQYRPKVSQDTTDDQFFDVLAAMVRPLGDAHVMLRGGERSFVALRPGTTLPTPDEEREVRSFIVRRDLGGTPLREFGRGRIGYAELPGRIGYLRLIAFTGYTGKGFAADAAELDRALDAVLPTGKTTGPRALRGLIIDVRINGGGDDPLGVQIARRLTGRPYLAYTKQVRNDSRRQPLWVHPGPAVYTGPVAVLTGGSTFSAGETFAQALIGRTPSPVRIGENTQGVFSDKLERTLPNGWSFTLPNEEYLTRTGGTFDGTGIPPHVRTPVFTREEFAADRDSAFDRAVTLLR</sequence>
<dbReference type="RefSeq" id="WP_054293846.1">
    <property type="nucleotide sequence ID" value="NZ_CP012752.1"/>
</dbReference>
<keyword evidence="1" id="KW-0732">Signal</keyword>
<dbReference type="InterPro" id="IPR005151">
    <property type="entry name" value="Tail-specific_protease"/>
</dbReference>
<dbReference type="InterPro" id="IPR028204">
    <property type="entry name" value="Tricorn_C1"/>
</dbReference>
<feature type="chain" id="PRO_5006036019" description="Tail specific protease domain-containing protein" evidence="1">
    <location>
        <begin position="27"/>
        <end position="446"/>
    </location>
</feature>
<dbReference type="AlphaFoldDB" id="A0A0N9IA63"/>
<dbReference type="KEGG" id="kphy:AOZ06_38315"/>
<dbReference type="OrthoDB" id="6397760at2"/>
<name>A0A0N9IA63_9PSEU</name>
<feature type="signal peptide" evidence="1">
    <location>
        <begin position="1"/>
        <end position="26"/>
    </location>
</feature>
<proteinExistence type="predicted"/>